<feature type="compositionally biased region" description="Basic and acidic residues" evidence="14">
    <location>
        <begin position="532"/>
        <end position="554"/>
    </location>
</feature>
<feature type="region of interest" description="Disordered" evidence="14">
    <location>
        <begin position="491"/>
        <end position="557"/>
    </location>
</feature>
<keyword evidence="8" id="KW-0694">RNA-binding</keyword>
<dbReference type="GO" id="GO:0008233">
    <property type="term" value="F:peptidase activity"/>
    <property type="evidence" value="ECO:0007669"/>
    <property type="project" value="UniProtKB-KW"/>
</dbReference>
<evidence type="ECO:0000256" key="2">
    <source>
        <dbReference type="ARBA" id="ARBA00022670"/>
    </source>
</evidence>
<feature type="compositionally biased region" description="Polar residues" evidence="14">
    <location>
        <begin position="151"/>
        <end position="180"/>
    </location>
</feature>
<feature type="domain" description="CCHC-type" evidence="15">
    <location>
        <begin position="651"/>
        <end position="666"/>
    </location>
</feature>
<reference evidence="16 17" key="1">
    <citation type="submission" date="2024-05" db="EMBL/GenBank/DDBJ databases">
        <title>Culex pipiens pipiens assembly and annotation.</title>
        <authorList>
            <person name="Alout H."/>
            <person name="Durand T."/>
        </authorList>
    </citation>
    <scope>NUCLEOTIDE SEQUENCE [LARGE SCALE GENOMIC DNA]</scope>
    <source>
        <strain evidence="16">HA-2024</strain>
        <tissue evidence="16">Whole body</tissue>
    </source>
</reference>
<dbReference type="PROSITE" id="PS50158">
    <property type="entry name" value="ZF_CCHC"/>
    <property type="match status" value="2"/>
</dbReference>
<gene>
    <name evidence="16" type="ORF">pipiens_000345</name>
</gene>
<dbReference type="PANTHER" id="PTHR37984:SF5">
    <property type="entry name" value="PROTEIN NYNRIN-LIKE"/>
    <property type="match status" value="1"/>
</dbReference>
<evidence type="ECO:0000256" key="11">
    <source>
        <dbReference type="ARBA" id="ARBA00023125"/>
    </source>
</evidence>
<feature type="region of interest" description="Disordered" evidence="14">
    <location>
        <begin position="592"/>
        <end position="642"/>
    </location>
</feature>
<dbReference type="GO" id="GO:0006508">
    <property type="term" value="P:proteolysis"/>
    <property type="evidence" value="ECO:0007669"/>
    <property type="project" value="UniProtKB-KW"/>
</dbReference>
<feature type="compositionally biased region" description="Polar residues" evidence="14">
    <location>
        <begin position="616"/>
        <end position="635"/>
    </location>
</feature>
<dbReference type="InterPro" id="IPR001878">
    <property type="entry name" value="Znf_CCHC"/>
</dbReference>
<keyword evidence="13" id="KW-0863">Zinc-finger</keyword>
<dbReference type="CDD" id="cd09274">
    <property type="entry name" value="RNase_HI_RT_Ty3"/>
    <property type="match status" value="1"/>
</dbReference>
<evidence type="ECO:0000256" key="9">
    <source>
        <dbReference type="ARBA" id="ARBA00022908"/>
    </source>
</evidence>
<dbReference type="EC" id="2.7.7.49" evidence="1"/>
<dbReference type="Pfam" id="PF17919">
    <property type="entry name" value="RT_RNaseH_2"/>
    <property type="match status" value="1"/>
</dbReference>
<dbReference type="InterPro" id="IPR043502">
    <property type="entry name" value="DNA/RNA_pol_sf"/>
</dbReference>
<evidence type="ECO:0000256" key="6">
    <source>
        <dbReference type="ARBA" id="ARBA00022759"/>
    </source>
</evidence>
<keyword evidence="12" id="KW-0511">Multifunctional enzyme</keyword>
<dbReference type="EMBL" id="JBEHCU010007511">
    <property type="protein sequence ID" value="KAL1394635.1"/>
    <property type="molecule type" value="Genomic_DNA"/>
</dbReference>
<dbReference type="SMART" id="SM00343">
    <property type="entry name" value="ZnF_C2HC"/>
    <property type="match status" value="2"/>
</dbReference>
<dbReference type="FunFam" id="3.30.70.270:FF:000020">
    <property type="entry name" value="Transposon Tf2-6 polyprotein-like Protein"/>
    <property type="match status" value="1"/>
</dbReference>
<dbReference type="GO" id="GO:0015074">
    <property type="term" value="P:DNA integration"/>
    <property type="evidence" value="ECO:0007669"/>
    <property type="project" value="UniProtKB-KW"/>
</dbReference>
<dbReference type="Gene3D" id="2.40.70.10">
    <property type="entry name" value="Acid Proteases"/>
    <property type="match status" value="1"/>
</dbReference>
<feature type="region of interest" description="Disordered" evidence="14">
    <location>
        <begin position="232"/>
        <end position="295"/>
    </location>
</feature>
<dbReference type="InterPro" id="IPR021109">
    <property type="entry name" value="Peptidase_aspartic_dom_sf"/>
</dbReference>
<evidence type="ECO:0000256" key="7">
    <source>
        <dbReference type="ARBA" id="ARBA00022842"/>
    </source>
</evidence>
<dbReference type="Gene3D" id="3.10.10.10">
    <property type="entry name" value="HIV Type 1 Reverse Transcriptase, subunit A, domain 1"/>
    <property type="match status" value="1"/>
</dbReference>
<evidence type="ECO:0000256" key="3">
    <source>
        <dbReference type="ARBA" id="ARBA00022679"/>
    </source>
</evidence>
<dbReference type="InterPro" id="IPR041577">
    <property type="entry name" value="RT_RNaseH_2"/>
</dbReference>
<keyword evidence="4" id="KW-0548">Nucleotidyltransferase</keyword>
<keyword evidence="3" id="KW-0808">Transferase</keyword>
<evidence type="ECO:0000256" key="10">
    <source>
        <dbReference type="ARBA" id="ARBA00022918"/>
    </source>
</evidence>
<dbReference type="Proteomes" id="UP001562425">
    <property type="component" value="Unassembled WGS sequence"/>
</dbReference>
<protein>
    <recommendedName>
        <fullName evidence="1">RNA-directed DNA polymerase</fullName>
        <ecNumber evidence="1">2.7.7.49</ecNumber>
    </recommendedName>
</protein>
<keyword evidence="13" id="KW-0862">Zinc</keyword>
<dbReference type="PROSITE" id="PS00141">
    <property type="entry name" value="ASP_PROTEASE"/>
    <property type="match status" value="1"/>
</dbReference>
<dbReference type="FunFam" id="3.10.20.370:FF:000001">
    <property type="entry name" value="Retrovirus-related Pol polyprotein from transposon 17.6-like protein"/>
    <property type="match status" value="1"/>
</dbReference>
<evidence type="ECO:0000256" key="8">
    <source>
        <dbReference type="ARBA" id="ARBA00022884"/>
    </source>
</evidence>
<evidence type="ECO:0000256" key="4">
    <source>
        <dbReference type="ARBA" id="ARBA00022695"/>
    </source>
</evidence>
<accession>A0ABD1D4V3</accession>
<dbReference type="InterPro" id="IPR045358">
    <property type="entry name" value="Ty3_capsid"/>
</dbReference>
<dbReference type="InterPro" id="IPR001969">
    <property type="entry name" value="Aspartic_peptidase_AS"/>
</dbReference>
<dbReference type="GO" id="GO:0003677">
    <property type="term" value="F:DNA binding"/>
    <property type="evidence" value="ECO:0007669"/>
    <property type="project" value="UniProtKB-KW"/>
</dbReference>
<feature type="region of interest" description="Disordered" evidence="14">
    <location>
        <begin position="151"/>
        <end position="211"/>
    </location>
</feature>
<evidence type="ECO:0000256" key="1">
    <source>
        <dbReference type="ARBA" id="ARBA00012493"/>
    </source>
</evidence>
<keyword evidence="6" id="KW-0255">Endonuclease</keyword>
<evidence type="ECO:0000256" key="5">
    <source>
        <dbReference type="ARBA" id="ARBA00022722"/>
    </source>
</evidence>
<keyword evidence="11" id="KW-0238">DNA-binding</keyword>
<dbReference type="Gene3D" id="4.10.60.10">
    <property type="entry name" value="Zinc finger, CCHC-type"/>
    <property type="match status" value="1"/>
</dbReference>
<keyword evidence="10" id="KW-0695">RNA-directed DNA polymerase</keyword>
<dbReference type="GO" id="GO:0003723">
    <property type="term" value="F:RNA binding"/>
    <property type="evidence" value="ECO:0007669"/>
    <property type="project" value="UniProtKB-KW"/>
</dbReference>
<evidence type="ECO:0000256" key="14">
    <source>
        <dbReference type="SAM" id="MobiDB-lite"/>
    </source>
</evidence>
<evidence type="ECO:0000256" key="12">
    <source>
        <dbReference type="ARBA" id="ARBA00023268"/>
    </source>
</evidence>
<comment type="caution">
    <text evidence="16">The sequence shown here is derived from an EMBL/GenBank/DDBJ whole genome shotgun (WGS) entry which is preliminary data.</text>
</comment>
<evidence type="ECO:0000256" key="13">
    <source>
        <dbReference type="PROSITE-ProRule" id="PRU00047"/>
    </source>
</evidence>
<evidence type="ECO:0000259" key="15">
    <source>
        <dbReference type="PROSITE" id="PS50158"/>
    </source>
</evidence>
<name>A0ABD1D4V3_CULPP</name>
<keyword evidence="17" id="KW-1185">Reference proteome</keyword>
<keyword evidence="9" id="KW-0229">DNA integration</keyword>
<dbReference type="SUPFAM" id="SSF56672">
    <property type="entry name" value="DNA/RNA polymerases"/>
    <property type="match status" value="1"/>
</dbReference>
<dbReference type="InterPro" id="IPR036875">
    <property type="entry name" value="Znf_CCHC_sf"/>
</dbReference>
<evidence type="ECO:0000313" key="16">
    <source>
        <dbReference type="EMBL" id="KAL1394635.1"/>
    </source>
</evidence>
<evidence type="ECO:0000313" key="17">
    <source>
        <dbReference type="Proteomes" id="UP001562425"/>
    </source>
</evidence>
<keyword evidence="2" id="KW-0645">Protease</keyword>
<dbReference type="GO" id="GO:0003964">
    <property type="term" value="F:RNA-directed DNA polymerase activity"/>
    <property type="evidence" value="ECO:0007669"/>
    <property type="project" value="UniProtKB-KW"/>
</dbReference>
<feature type="region of interest" description="Disordered" evidence="14">
    <location>
        <begin position="1308"/>
        <end position="1332"/>
    </location>
</feature>
<keyword evidence="13" id="KW-0479">Metal-binding</keyword>
<dbReference type="Gene3D" id="3.10.20.370">
    <property type="match status" value="1"/>
</dbReference>
<feature type="domain" description="CCHC-type" evidence="15">
    <location>
        <begin position="673"/>
        <end position="688"/>
    </location>
</feature>
<feature type="compositionally biased region" description="Polar residues" evidence="14">
    <location>
        <begin position="506"/>
        <end position="520"/>
    </location>
</feature>
<dbReference type="Pfam" id="PF19259">
    <property type="entry name" value="Ty3_capsid"/>
    <property type="match status" value="1"/>
</dbReference>
<sequence length="1403" mass="157995">MPKMMEVNPIDLSNEELNFELELRGVAGLGPMTHRIKCTTLEKVMQDDLKSGRVYASSSHVVDGSSEIRICHSRIKRLLPQIITGIERNNIAFLEPIVSRLNHYYNRLTLVSPPSADMREEWTGVRDTIARTKRQIFRILYPANQSTNQYSVSSVSNSTAPAHNSTAVSSGSARQINQLSLAGAVGGDSSGMERGSSASARGDSTGAIPKRASDQSVNDLLLLSGQASAQAGNAAAEAHGGQGLPVDPRPHSLGRGRGRPIFNPNHPPRDPQPRPPNLGRDITPPPRLQNEDAEYNGLRDRVLCDLLRRERQPAEGARIPKAIHNWPFKFRGTKDSTNLNTFLDRVESFAFSEGVNNAMLLRAIKHLLQDDALDWYSRALNEGELDTWENFKLMIRQEYLSSHYGQLLREEASSRYQGANEKFQKYYRDISALFRFVQPPMSQEDKFFILKKNMNPEYATILASARPQTIQDMVEVCNAYDDTRTLLTHQRRTPIPHSSLLEPNLATPSGSQRSQANNAGWQRFGGRVNAIDSREENQDRRGRYDAASADQRDNLDEDDWTEQIEQLTQQICAIRTQFQKRSNEQYRRGGNYAGQRWQSHQQQPVAEEQQPMLARNNHQQSESAQPRANQRSPEQVATRPSAEQRHGTLLCWNCDEEGHRFTDCDKAQAVFFCYRCGRKGYTLRNCPECYAEQGNGQAGSHDNRPHATINILGKEITGLLDSGANCSLLGGAWVDIVDELQLKRGTLKGGIQTADGTNHEIEEFANLPIAYNGRHETIPVLLIPSLPNSLILGMNFWEAFGVKAICCSITTKPIETEPDPEPMRELNKQEQWQLDKAIAKFPCSREGMIGRTTKYVHRIDIGEAKPKKQRVYVMSKYVLDEVNKEVDRMLALDVIEEAMFSPWNNPLVAVKKKTGQYRVCLDARYLNSIMQNEGHPIPQIANIINNLGGCRPENRKDVQRFLGLCGWYRRFIANFSRIAVPLTELTKAKVKFKWTPAAEDAFVKLKSLLVSAPVLAMPDYSKPFNIACDASDTAIGAVLAQEIDGEEHPIAYFSQKLSTSERNYSVTERECLAVIRAIEHFRGYVEGVRFTVYCDHSALTYLRSIKNPTALMCRWILRLNAFDFKIEYRKGSCNVVPDALSRIVASLVFAVKAMDDSWYKRLKQSVEKQPDKFPDFKIASGELYKNCRCKDEFGNTVHKWKKAVPLGERADDHRSWDENLPSIVAAINSAKHEATGQDLNAPDDPKLAQDLRLSKLKRIHEFVIQKIKNNHEKSKQRYNLRTRAVSFKVGELVWRKLFSLSNPCIPASHHSSRNPTGGPTRTGGQLGRRHEKGDAKSPFFVYRWKICSEAERSVGAVKSGRVCSELAFTRANGGRADQVREESSVAGTANVDRRGAIGVRHRS</sequence>
<keyword evidence="7" id="KW-0460">Magnesium</keyword>
<dbReference type="PANTHER" id="PTHR37984">
    <property type="entry name" value="PROTEIN CBG26694"/>
    <property type="match status" value="1"/>
</dbReference>
<organism evidence="16 17">
    <name type="scientific">Culex pipiens pipiens</name>
    <name type="common">Northern house mosquito</name>
    <dbReference type="NCBI Taxonomy" id="38569"/>
    <lineage>
        <taxon>Eukaryota</taxon>
        <taxon>Metazoa</taxon>
        <taxon>Ecdysozoa</taxon>
        <taxon>Arthropoda</taxon>
        <taxon>Hexapoda</taxon>
        <taxon>Insecta</taxon>
        <taxon>Pterygota</taxon>
        <taxon>Neoptera</taxon>
        <taxon>Endopterygota</taxon>
        <taxon>Diptera</taxon>
        <taxon>Nematocera</taxon>
        <taxon>Culicoidea</taxon>
        <taxon>Culicidae</taxon>
        <taxon>Culicinae</taxon>
        <taxon>Culicini</taxon>
        <taxon>Culex</taxon>
        <taxon>Culex</taxon>
    </lineage>
</organism>
<keyword evidence="5" id="KW-0540">Nuclease</keyword>
<dbReference type="GO" id="GO:0004519">
    <property type="term" value="F:endonuclease activity"/>
    <property type="evidence" value="ECO:0007669"/>
    <property type="project" value="UniProtKB-KW"/>
</dbReference>
<dbReference type="CDD" id="cd00303">
    <property type="entry name" value="retropepsin_like"/>
    <property type="match status" value="1"/>
</dbReference>
<proteinExistence type="predicted"/>
<dbReference type="InterPro" id="IPR050951">
    <property type="entry name" value="Retrovirus_Pol_polyprotein"/>
</dbReference>
<dbReference type="SUPFAM" id="SSF50630">
    <property type="entry name" value="Acid proteases"/>
    <property type="match status" value="1"/>
</dbReference>
<dbReference type="SUPFAM" id="SSF57756">
    <property type="entry name" value="Retrovirus zinc finger-like domains"/>
    <property type="match status" value="1"/>
</dbReference>
<dbReference type="GO" id="GO:0008270">
    <property type="term" value="F:zinc ion binding"/>
    <property type="evidence" value="ECO:0007669"/>
    <property type="project" value="UniProtKB-KW"/>
</dbReference>
<keyword evidence="5" id="KW-0378">Hydrolase</keyword>